<keyword evidence="3" id="KW-0813">Transport</keyword>
<evidence type="ECO:0000313" key="10">
    <source>
        <dbReference type="Proteomes" id="UP000619534"/>
    </source>
</evidence>
<accession>A0ABQ1PEE6</accession>
<gene>
    <name evidence="9" type="primary">gerKB</name>
    <name evidence="9" type="ORF">GCM10007216_28020</name>
</gene>
<keyword evidence="5 8" id="KW-0812">Transmembrane</keyword>
<evidence type="ECO:0000256" key="8">
    <source>
        <dbReference type="SAM" id="Phobius"/>
    </source>
</evidence>
<feature type="transmembrane region" description="Helical" evidence="8">
    <location>
        <begin position="115"/>
        <end position="134"/>
    </location>
</feature>
<feature type="transmembrane region" description="Helical" evidence="8">
    <location>
        <begin position="270"/>
        <end position="294"/>
    </location>
</feature>
<feature type="transmembrane region" description="Helical" evidence="8">
    <location>
        <begin position="306"/>
        <end position="324"/>
    </location>
</feature>
<evidence type="ECO:0000313" key="9">
    <source>
        <dbReference type="EMBL" id="GGC95665.1"/>
    </source>
</evidence>
<evidence type="ECO:0000256" key="5">
    <source>
        <dbReference type="ARBA" id="ARBA00022692"/>
    </source>
</evidence>
<feature type="transmembrane region" description="Helical" evidence="8">
    <location>
        <begin position="216"/>
        <end position="238"/>
    </location>
</feature>
<comment type="caution">
    <text evidence="9">The sequence shown here is derived from an EMBL/GenBank/DDBJ whole genome shotgun (WGS) entry which is preliminary data.</text>
</comment>
<proteinExistence type="inferred from homology"/>
<organism evidence="9 10">
    <name type="scientific">Thalassobacillus devorans</name>
    <dbReference type="NCBI Taxonomy" id="279813"/>
    <lineage>
        <taxon>Bacteria</taxon>
        <taxon>Bacillati</taxon>
        <taxon>Bacillota</taxon>
        <taxon>Bacilli</taxon>
        <taxon>Bacillales</taxon>
        <taxon>Bacillaceae</taxon>
        <taxon>Thalassobacillus</taxon>
    </lineage>
</organism>
<evidence type="ECO:0000256" key="2">
    <source>
        <dbReference type="ARBA" id="ARBA00007998"/>
    </source>
</evidence>
<sequence>MVTEKINGLQLFIMILLLELGSAVVLGFTFEAGNSSWLVIIMSTLGGIALYVLYTHLSSYHPTLLLTQAVRKITGPVIGFLIAIVYIGYFFYIAARVLGDFSNLLQLTILQGTPLLVVAGAFTLMVGIASYLGIEVLARTAEVLFPWVIVFGGLFLFFVYIDGLPDFRNLQPILDKGWKPIIDTTFPQGLTFPFGELIVFLMFFPYLAGSTNITRVGIMGVIMSGIILTITQVTILAVHGAETAKLLTIPLLETISLVNIQDIIQRMDPLVIITMIVLGFFKIALFFHAAIIGMHETFLIPRSKRIWLVSGAGIILIIITYMISHDYVRHIFVGLEIVPMYVHVPLQIILPVLLIGIAFLRHKINP</sequence>
<comment type="similarity">
    <text evidence="2">Belongs to the amino acid-polyamine-organocation (APC) superfamily. Spore germination protein (SGP) (TC 2.A.3.9) family.</text>
</comment>
<feature type="transmembrane region" description="Helical" evidence="8">
    <location>
        <begin position="143"/>
        <end position="161"/>
    </location>
</feature>
<dbReference type="PANTHER" id="PTHR34975:SF2">
    <property type="entry name" value="SPORE GERMINATION PROTEIN A2"/>
    <property type="match status" value="1"/>
</dbReference>
<feature type="transmembrane region" description="Helical" evidence="8">
    <location>
        <begin position="190"/>
        <end position="209"/>
    </location>
</feature>
<protein>
    <submittedName>
        <fullName evidence="9">Spore germination protein KB</fullName>
    </submittedName>
</protein>
<evidence type="ECO:0000256" key="3">
    <source>
        <dbReference type="ARBA" id="ARBA00022448"/>
    </source>
</evidence>
<dbReference type="Proteomes" id="UP000619534">
    <property type="component" value="Unassembled WGS sequence"/>
</dbReference>
<keyword evidence="10" id="KW-1185">Reference proteome</keyword>
<dbReference type="EMBL" id="BMCJ01000005">
    <property type="protein sequence ID" value="GGC95665.1"/>
    <property type="molecule type" value="Genomic_DNA"/>
</dbReference>
<comment type="subcellular location">
    <subcellularLocation>
        <location evidence="1">Membrane</location>
        <topology evidence="1">Multi-pass membrane protein</topology>
    </subcellularLocation>
</comment>
<reference evidence="10" key="1">
    <citation type="journal article" date="2019" name="Int. J. Syst. Evol. Microbiol.">
        <title>The Global Catalogue of Microorganisms (GCM) 10K type strain sequencing project: providing services to taxonomists for standard genome sequencing and annotation.</title>
        <authorList>
            <consortium name="The Broad Institute Genomics Platform"/>
            <consortium name="The Broad Institute Genome Sequencing Center for Infectious Disease"/>
            <person name="Wu L."/>
            <person name="Ma J."/>
        </authorList>
    </citation>
    <scope>NUCLEOTIDE SEQUENCE [LARGE SCALE GENOMIC DNA]</scope>
    <source>
        <strain evidence="10">CCM 7282</strain>
    </source>
</reference>
<feature type="transmembrane region" description="Helical" evidence="8">
    <location>
        <begin position="12"/>
        <end position="30"/>
    </location>
</feature>
<keyword evidence="6 8" id="KW-1133">Transmembrane helix</keyword>
<evidence type="ECO:0000256" key="4">
    <source>
        <dbReference type="ARBA" id="ARBA00022544"/>
    </source>
</evidence>
<dbReference type="RefSeq" id="WP_062443307.1">
    <property type="nucleotide sequence ID" value="NZ_BMCJ01000005.1"/>
</dbReference>
<dbReference type="NCBIfam" id="TIGR00912">
    <property type="entry name" value="2A0309"/>
    <property type="match status" value="1"/>
</dbReference>
<dbReference type="Pfam" id="PF03845">
    <property type="entry name" value="Spore_permease"/>
    <property type="match status" value="1"/>
</dbReference>
<evidence type="ECO:0000256" key="7">
    <source>
        <dbReference type="ARBA" id="ARBA00023136"/>
    </source>
</evidence>
<evidence type="ECO:0000256" key="1">
    <source>
        <dbReference type="ARBA" id="ARBA00004141"/>
    </source>
</evidence>
<feature type="transmembrane region" description="Helical" evidence="8">
    <location>
        <begin position="36"/>
        <end position="54"/>
    </location>
</feature>
<dbReference type="InterPro" id="IPR004761">
    <property type="entry name" value="Spore_GerAB"/>
</dbReference>
<feature type="transmembrane region" description="Helical" evidence="8">
    <location>
        <begin position="344"/>
        <end position="360"/>
    </location>
</feature>
<keyword evidence="7 8" id="KW-0472">Membrane</keyword>
<feature type="transmembrane region" description="Helical" evidence="8">
    <location>
        <begin position="75"/>
        <end position="95"/>
    </location>
</feature>
<dbReference type="PANTHER" id="PTHR34975">
    <property type="entry name" value="SPORE GERMINATION PROTEIN A2"/>
    <property type="match status" value="1"/>
</dbReference>
<name>A0ABQ1PEE6_9BACI</name>
<keyword evidence="4" id="KW-0309">Germination</keyword>
<evidence type="ECO:0000256" key="6">
    <source>
        <dbReference type="ARBA" id="ARBA00022989"/>
    </source>
</evidence>